<evidence type="ECO:0000313" key="1">
    <source>
        <dbReference type="EMBL" id="PXX63195.1"/>
    </source>
</evidence>
<name>A0A318KMF3_9NOCA</name>
<proteinExistence type="predicted"/>
<comment type="caution">
    <text evidence="1">The sequence shown here is derived from an EMBL/GenBank/DDBJ whole genome shotgun (WGS) entry which is preliminary data.</text>
</comment>
<dbReference type="AlphaFoldDB" id="A0A318KMF3"/>
<evidence type="ECO:0000313" key="2">
    <source>
        <dbReference type="Proteomes" id="UP000247569"/>
    </source>
</evidence>
<organism evidence="1 2">
    <name type="scientific">Nocardia tenerifensis</name>
    <dbReference type="NCBI Taxonomy" id="228006"/>
    <lineage>
        <taxon>Bacteria</taxon>
        <taxon>Bacillati</taxon>
        <taxon>Actinomycetota</taxon>
        <taxon>Actinomycetes</taxon>
        <taxon>Mycobacteriales</taxon>
        <taxon>Nocardiaceae</taxon>
        <taxon>Nocardia</taxon>
    </lineage>
</organism>
<protein>
    <submittedName>
        <fullName evidence="1">Uncharacterized protein</fullName>
    </submittedName>
</protein>
<dbReference type="EMBL" id="QJKF01000006">
    <property type="protein sequence ID" value="PXX63195.1"/>
    <property type="molecule type" value="Genomic_DNA"/>
</dbReference>
<keyword evidence="2" id="KW-1185">Reference proteome</keyword>
<sequence length="222" mass="24225">MTQSSPLHTPVIVKPEDAADYLGKMGIAIPIIDLALNAGEVTAGNITRHHPVTAAGLTRWIHIVGTLREALADTAEWIGDDPQNRPISKRIDRRYTLSTVCGTEPTGVIDHPSGPMAARRRGPATAEAVNGIEPLITVEKLRGIATAHDVEPPPGNWFLVYHRAEDLVRREVSLPLGFDRNAGQFTGWKVRVILDSWKPEGVTRRPIDVGGEDVDFRVTEVG</sequence>
<dbReference type="Proteomes" id="UP000247569">
    <property type="component" value="Unassembled WGS sequence"/>
</dbReference>
<gene>
    <name evidence="1" type="ORF">DFR70_106253</name>
</gene>
<accession>A0A318KMF3</accession>
<reference evidence="1 2" key="1">
    <citation type="submission" date="2018-05" db="EMBL/GenBank/DDBJ databases">
        <title>Genomic Encyclopedia of Type Strains, Phase IV (KMG-IV): sequencing the most valuable type-strain genomes for metagenomic binning, comparative biology and taxonomic classification.</title>
        <authorList>
            <person name="Goeker M."/>
        </authorList>
    </citation>
    <scope>NUCLEOTIDE SEQUENCE [LARGE SCALE GENOMIC DNA]</scope>
    <source>
        <strain evidence="1 2">DSM 44704</strain>
    </source>
</reference>